<keyword evidence="7 8" id="KW-0472">Membrane</keyword>
<evidence type="ECO:0000256" key="1">
    <source>
        <dbReference type="ARBA" id="ARBA00004651"/>
    </source>
</evidence>
<dbReference type="Pfam" id="PF04632">
    <property type="entry name" value="FUSC"/>
    <property type="match status" value="1"/>
</dbReference>
<dbReference type="HOGENOM" id="CLU_027647_0_0_6"/>
<keyword evidence="3 8" id="KW-1003">Cell membrane</keyword>
<keyword evidence="4 8" id="KW-0997">Cell inner membrane</keyword>
<keyword evidence="5 8" id="KW-0812">Transmembrane</keyword>
<evidence type="ECO:0000256" key="7">
    <source>
        <dbReference type="ARBA" id="ARBA00023136"/>
    </source>
</evidence>
<dbReference type="InterPro" id="IPR023706">
    <property type="entry name" value="PHBA_efflux_pump_AaeB"/>
</dbReference>
<dbReference type="Proteomes" id="UP000006859">
    <property type="component" value="Chromosome"/>
</dbReference>
<comment type="function">
    <text evidence="8">Forms an efflux pump with AaeA. Could function as a metabolic relief valve, allowing to eliminate certain compounds when they accumulate to high levels in the cell.</text>
</comment>
<dbReference type="GO" id="GO:0046942">
    <property type="term" value="P:carboxylic acid transport"/>
    <property type="evidence" value="ECO:0007669"/>
    <property type="project" value="InterPro"/>
</dbReference>
<dbReference type="InterPro" id="IPR006726">
    <property type="entry name" value="PHBA_efflux_AaeB/fusaric-R"/>
</dbReference>
<evidence type="ECO:0000256" key="8">
    <source>
        <dbReference type="HAMAP-Rule" id="MF_01545"/>
    </source>
</evidence>
<feature type="transmembrane region" description="Helical" evidence="8">
    <location>
        <begin position="95"/>
        <end position="114"/>
    </location>
</feature>
<keyword evidence="10" id="KW-1185">Reference proteome</keyword>
<comment type="similarity">
    <text evidence="8">Belongs to the aromatic acid exporter ArAE (TC 2.A.85) family.</text>
</comment>
<evidence type="ECO:0000256" key="2">
    <source>
        <dbReference type="ARBA" id="ARBA00022448"/>
    </source>
</evidence>
<keyword evidence="2 8" id="KW-0813">Transport</keyword>
<evidence type="ECO:0000313" key="10">
    <source>
        <dbReference type="Proteomes" id="UP000006859"/>
    </source>
</evidence>
<organism evidence="9 10">
    <name type="scientific">Dickeya dadantii (strain 3937)</name>
    <name type="common">Erwinia chrysanthemi (strain 3937)</name>
    <dbReference type="NCBI Taxonomy" id="198628"/>
    <lineage>
        <taxon>Bacteria</taxon>
        <taxon>Pseudomonadati</taxon>
        <taxon>Pseudomonadota</taxon>
        <taxon>Gammaproteobacteria</taxon>
        <taxon>Enterobacterales</taxon>
        <taxon>Pectobacteriaceae</taxon>
        <taxon>Dickeya</taxon>
    </lineage>
</organism>
<feature type="transmembrane region" description="Helical" evidence="8">
    <location>
        <begin position="396"/>
        <end position="421"/>
    </location>
</feature>
<keyword evidence="6 8" id="KW-1133">Transmembrane helix</keyword>
<proteinExistence type="inferred from homology"/>
<dbReference type="GO" id="GO:0005886">
    <property type="term" value="C:plasma membrane"/>
    <property type="evidence" value="ECO:0007669"/>
    <property type="project" value="UniProtKB-SubCell"/>
</dbReference>
<comment type="subcellular location">
    <subcellularLocation>
        <location evidence="8">Cell inner membrane</location>
        <topology evidence="8">Multi-pass membrane protein</topology>
    </subcellularLocation>
    <subcellularLocation>
        <location evidence="1">Cell membrane</location>
        <topology evidence="1">Multi-pass membrane protein</topology>
    </subcellularLocation>
</comment>
<name>E0SHB3_DICD3</name>
<reference evidence="9 10" key="1">
    <citation type="journal article" date="2011" name="J. Bacteriol.">
        <title>Genome sequence of the plant-pathogenic bacterium Dickeya dadantii 3937.</title>
        <authorList>
            <person name="Glasner J.D."/>
            <person name="Yang C.H."/>
            <person name="Reverchon S."/>
            <person name="Hugouvieux-Cotte-Pattat N."/>
            <person name="Condemine G."/>
            <person name="Bohin J.P."/>
            <person name="Van Gijsegem F."/>
            <person name="Yang S."/>
            <person name="Franza T."/>
            <person name="Expert D."/>
            <person name="Plunkett G. III"/>
            <person name="San Francisco M.J."/>
            <person name="Charkowski A.O."/>
            <person name="Py B."/>
            <person name="Bell K."/>
            <person name="Rauscher L."/>
            <person name="Rodriguez-Palenzuela P."/>
            <person name="Toussaint A."/>
            <person name="Holeva M.C."/>
            <person name="He S.Y."/>
            <person name="Douet V."/>
            <person name="Boccara M."/>
            <person name="Blanco C."/>
            <person name="Toth I."/>
            <person name="Anderson B.D."/>
            <person name="Biehl B.S."/>
            <person name="Mau B."/>
            <person name="Flynn S.M."/>
            <person name="Barras F."/>
            <person name="Lindeberg M."/>
            <person name="Birch P.R."/>
            <person name="Tsuyumu S."/>
            <person name="Shi X."/>
            <person name="Hibbing M."/>
            <person name="Yap M.N."/>
            <person name="Carpentier M."/>
            <person name="Dassa E."/>
            <person name="Umehara M."/>
            <person name="Kim J.F."/>
            <person name="Rusch M."/>
            <person name="Soni P."/>
            <person name="Mayhew G.F."/>
            <person name="Fouts D.E."/>
            <person name="Gill S.R."/>
            <person name="Blattner F.R."/>
            <person name="Keen N.T."/>
            <person name="Perna N.T."/>
        </authorList>
    </citation>
    <scope>NUCLEOTIDE SEQUENCE [LARGE SCALE GENOMIC DNA]</scope>
    <source>
        <strain evidence="9 10">3937</strain>
    </source>
</reference>
<accession>E0SHB3</accession>
<dbReference type="EMBL" id="CP002038">
    <property type="protein sequence ID" value="ADM96512.1"/>
    <property type="molecule type" value="Genomic_DNA"/>
</dbReference>
<evidence type="ECO:0000256" key="3">
    <source>
        <dbReference type="ARBA" id="ARBA00022475"/>
    </source>
</evidence>
<evidence type="ECO:0000256" key="5">
    <source>
        <dbReference type="ARBA" id="ARBA00022692"/>
    </source>
</evidence>
<gene>
    <name evidence="8 9" type="primary">aaeB</name>
    <name evidence="9" type="ordered locus">Dda3937_00672</name>
</gene>
<dbReference type="AlphaFoldDB" id="E0SHB3"/>
<dbReference type="NCBIfam" id="NF007916">
    <property type="entry name" value="PRK10631.1"/>
    <property type="match status" value="1"/>
</dbReference>
<feature type="transmembrane region" description="Helical" evidence="8">
    <location>
        <begin position="120"/>
        <end position="140"/>
    </location>
</feature>
<dbReference type="eggNOG" id="COG1289">
    <property type="taxonomic scope" value="Bacteria"/>
</dbReference>
<feature type="transmembrane region" description="Helical" evidence="8">
    <location>
        <begin position="147"/>
        <end position="167"/>
    </location>
</feature>
<feature type="transmembrane region" description="Helical" evidence="8">
    <location>
        <begin position="458"/>
        <end position="475"/>
    </location>
</feature>
<dbReference type="GO" id="GO:0022857">
    <property type="term" value="F:transmembrane transporter activity"/>
    <property type="evidence" value="ECO:0007669"/>
    <property type="project" value="UniProtKB-UniRule"/>
</dbReference>
<feature type="transmembrane region" description="Helical" evidence="8">
    <location>
        <begin position="512"/>
        <end position="529"/>
    </location>
</feature>
<sequence length="678" mass="74358">MSIPATPSQCRRYCNCCIACASSVKRASMMNSPAFLRLRFAFKLSTAIVLSLVLGFHLQLETPRWATLTAAIVAAGPAFAAGGDPFSGAIRHRGMLRVIGTFIGCIGALVIIIATVRAPVVMLMLCCLWAGVCVWISSLVKVENAYVFALAGYTALIIIVTSQSAPLRIPQFAVERCSEIVLGIVCAILADLLFSPRSIKQDIDRAVNELLVGQYQLLQRCVNGMTKEELDAAWNGLVRKTHAINGMRSVLMMESSRWQGANRRIKTLLTQSWIMITQACETRLTLQDHPDAVKGAIAMMLEQPADTPAEMRRRLRQLRHLAAAHSRSLPPTLVSWLAAAARYQLLAKGVRTNVRISQSEAALLDADVPVKASSAETHHAMINGVRTGIATALGCLFWLLTGWTSGSVCMVMIAVVTSLAMRLPNPLMAAKDFLVGTLVALPLGAVLFMMVLPSTQQSLLLLCLSLGGVAFVIGIEVQKRRLGSLGALASTINILVLDNPMTFNLAQFLDNAIGQIIGCFLALIVILLIRDNTRDRTGRTLLNRFVFGAVSALSTRPARRRENHLPALYQHLFLLLNLFPGEIGKYRLALSLIMMHQRLRTLELPVSPSLSAFHRQMRATAEQVIDATRDRSHHFSRLLAQMDEYQHLLRDHQVSDDAIDAVGRLTALLHRHKHALGD</sequence>
<feature type="transmembrane region" description="Helical" evidence="8">
    <location>
        <begin position="433"/>
        <end position="452"/>
    </location>
</feature>
<evidence type="ECO:0000256" key="6">
    <source>
        <dbReference type="ARBA" id="ARBA00022989"/>
    </source>
</evidence>
<dbReference type="PANTHER" id="PTHR30509">
    <property type="entry name" value="P-HYDROXYBENZOIC ACID EFFLUX PUMP SUBUNIT-RELATED"/>
    <property type="match status" value="1"/>
</dbReference>
<dbReference type="PANTHER" id="PTHR30509:SF9">
    <property type="entry name" value="MULTIDRUG RESISTANCE PROTEIN MDTO"/>
    <property type="match status" value="1"/>
</dbReference>
<evidence type="ECO:0000256" key="4">
    <source>
        <dbReference type="ARBA" id="ARBA00022519"/>
    </source>
</evidence>
<dbReference type="STRING" id="198628.Dda3937_00672"/>
<comment type="caution">
    <text evidence="8">Lacks conserved residue(s) required for the propagation of feature annotation.</text>
</comment>
<evidence type="ECO:0000313" key="9">
    <source>
        <dbReference type="EMBL" id="ADM96512.1"/>
    </source>
</evidence>
<dbReference type="KEGG" id="ddd:Dda3937_00672"/>
<feature type="transmembrane region" description="Helical" evidence="8">
    <location>
        <begin position="65"/>
        <end position="83"/>
    </location>
</feature>
<dbReference type="HAMAP" id="MF_01545">
    <property type="entry name" value="AaeB"/>
    <property type="match status" value="1"/>
</dbReference>
<feature type="transmembrane region" description="Helical" evidence="8">
    <location>
        <begin position="40"/>
        <end position="59"/>
    </location>
</feature>
<protein>
    <recommendedName>
        <fullName evidence="8">p-hydroxybenzoic acid efflux pump subunit AaeB</fullName>
        <shortName evidence="8">pHBA efflux pump protein B</shortName>
    </recommendedName>
</protein>